<feature type="non-terminal residue" evidence="1">
    <location>
        <position position="1"/>
    </location>
</feature>
<gene>
    <name evidence="1" type="ORF">G3I46_27010</name>
</gene>
<dbReference type="Proteomes" id="UP000469545">
    <property type="component" value="Unassembled WGS sequence"/>
</dbReference>
<organism evidence="1 2">
    <name type="scientific">Streptomyces coelicoflavus</name>
    <dbReference type="NCBI Taxonomy" id="285562"/>
    <lineage>
        <taxon>Bacteria</taxon>
        <taxon>Bacillati</taxon>
        <taxon>Actinomycetota</taxon>
        <taxon>Actinomycetes</taxon>
        <taxon>Kitasatosporales</taxon>
        <taxon>Streptomycetaceae</taxon>
        <taxon>Streptomyces</taxon>
    </lineage>
</organism>
<protein>
    <recommendedName>
        <fullName evidence="3">Serine protease</fullName>
    </recommendedName>
</protein>
<keyword evidence="2" id="KW-1185">Reference proteome</keyword>
<sequence>AVLLPLVTRLLGDGPEPVRAALATVLAADGAAAGAPLRRELREHLFAHEHEPAVLDALLHAAARCAGEELRDLVHRTGLLLVRSPDGATRFDRALVDLARHLPGFATRLTGWLTDAPQDWDALVGPSTRRTIERLAGVRVPA</sequence>
<accession>A0A6N9UV28</accession>
<dbReference type="AlphaFoldDB" id="A0A6N9UV28"/>
<comment type="caution">
    <text evidence="1">The sequence shown here is derived from an EMBL/GenBank/DDBJ whole genome shotgun (WGS) entry which is preliminary data.</text>
</comment>
<evidence type="ECO:0000313" key="1">
    <source>
        <dbReference type="EMBL" id="NEB20100.1"/>
    </source>
</evidence>
<evidence type="ECO:0000313" key="2">
    <source>
        <dbReference type="Proteomes" id="UP000469545"/>
    </source>
</evidence>
<dbReference type="EMBL" id="JAAGMB010000580">
    <property type="protein sequence ID" value="NEB20100.1"/>
    <property type="molecule type" value="Genomic_DNA"/>
</dbReference>
<name>A0A6N9UV28_9ACTN</name>
<reference evidence="1 2" key="1">
    <citation type="submission" date="2020-01" db="EMBL/GenBank/DDBJ databases">
        <title>Insect and environment-associated Actinomycetes.</title>
        <authorList>
            <person name="Currrie C."/>
            <person name="Chevrette M."/>
            <person name="Carlson C."/>
            <person name="Stubbendieck R."/>
            <person name="Wendt-Pienkowski E."/>
        </authorList>
    </citation>
    <scope>NUCLEOTIDE SEQUENCE [LARGE SCALE GENOMIC DNA]</scope>
    <source>
        <strain evidence="1 2">SID14172</strain>
    </source>
</reference>
<proteinExistence type="predicted"/>
<evidence type="ECO:0008006" key="3">
    <source>
        <dbReference type="Google" id="ProtNLM"/>
    </source>
</evidence>